<dbReference type="PANTHER" id="PTHR36529">
    <property type="entry name" value="SLL1095 PROTEIN"/>
    <property type="match status" value="1"/>
</dbReference>
<evidence type="ECO:0008006" key="3">
    <source>
        <dbReference type="Google" id="ProtNLM"/>
    </source>
</evidence>
<keyword evidence="2" id="KW-1185">Reference proteome</keyword>
<evidence type="ECO:0000313" key="2">
    <source>
        <dbReference type="Proteomes" id="UP000322530"/>
    </source>
</evidence>
<reference evidence="1 2" key="1">
    <citation type="submission" date="2019-01" db="EMBL/GenBank/DDBJ databases">
        <title>Draft genome sequence of Dictyobacter sp. Uno17.</title>
        <authorList>
            <person name="Wang C.M."/>
            <person name="Zheng Y."/>
            <person name="Sakai Y."/>
            <person name="Abe K."/>
            <person name="Yokota A."/>
            <person name="Yabe S."/>
        </authorList>
    </citation>
    <scope>NUCLEOTIDE SEQUENCE [LARGE SCALE GENOMIC DNA]</scope>
    <source>
        <strain evidence="1 2">Uno17</strain>
    </source>
</reference>
<dbReference type="PANTHER" id="PTHR36529:SF1">
    <property type="entry name" value="GLYCOSYLTRANSFERASE"/>
    <property type="match status" value="1"/>
</dbReference>
<evidence type="ECO:0000313" key="1">
    <source>
        <dbReference type="EMBL" id="GCF10262.1"/>
    </source>
</evidence>
<dbReference type="SUPFAM" id="SSF53448">
    <property type="entry name" value="Nucleotide-diphospho-sugar transferases"/>
    <property type="match status" value="1"/>
</dbReference>
<organism evidence="1 2">
    <name type="scientific">Dictyobacter arantiisoli</name>
    <dbReference type="NCBI Taxonomy" id="2014874"/>
    <lineage>
        <taxon>Bacteria</taxon>
        <taxon>Bacillati</taxon>
        <taxon>Chloroflexota</taxon>
        <taxon>Ktedonobacteria</taxon>
        <taxon>Ktedonobacterales</taxon>
        <taxon>Dictyobacteraceae</taxon>
        <taxon>Dictyobacter</taxon>
    </lineage>
</organism>
<accession>A0A5A5TFS1</accession>
<dbReference type="OrthoDB" id="9810303at2"/>
<dbReference type="RefSeq" id="WP_149403154.1">
    <property type="nucleotide sequence ID" value="NZ_BIXY01000065.1"/>
</dbReference>
<dbReference type="InterPro" id="IPR029044">
    <property type="entry name" value="Nucleotide-diphossugar_trans"/>
</dbReference>
<name>A0A5A5TFS1_9CHLR</name>
<dbReference type="NCBIfam" id="TIGR04282">
    <property type="entry name" value="glyco_like_cofC"/>
    <property type="match status" value="1"/>
</dbReference>
<dbReference type="InterPro" id="IPR018641">
    <property type="entry name" value="Trfase_1_rSAM/seldom-assoc"/>
</dbReference>
<dbReference type="Proteomes" id="UP000322530">
    <property type="component" value="Unassembled WGS sequence"/>
</dbReference>
<proteinExistence type="predicted"/>
<dbReference type="AlphaFoldDB" id="A0A5A5TFS1"/>
<dbReference type="Gene3D" id="3.90.550.10">
    <property type="entry name" value="Spore Coat Polysaccharide Biosynthesis Protein SpsA, Chain A"/>
    <property type="match status" value="1"/>
</dbReference>
<gene>
    <name evidence="1" type="ORF">KDI_38260</name>
</gene>
<dbReference type="Pfam" id="PF09837">
    <property type="entry name" value="DUF2064"/>
    <property type="match status" value="1"/>
</dbReference>
<comment type="caution">
    <text evidence="1">The sequence shown here is derived from an EMBL/GenBank/DDBJ whole genome shotgun (WGS) entry which is preliminary data.</text>
</comment>
<protein>
    <recommendedName>
        <fullName evidence="3">Glycosyl transferase</fullName>
    </recommendedName>
</protein>
<sequence>MSDTALVLLARYPEAGQGKTRLAQTLGKVETMRIYTSFLRDLATRFVDSPYDLHWAYTPQYCDFLTFAATLLPAPRAVSWQAFAQQGPDLGARLQYAFRTMAAHQYKRTILIGSDTPHISRAVLVQAKQALDSADVVLGPAEDGGYYLIAMQRPYDVFSAIPMSTELVLEMTIAKARQQHLKVTLLETLFDIDTQTDLLRLQQMLQENRELAPHTAACLDALTERGLLV</sequence>
<dbReference type="EMBL" id="BIXY01000065">
    <property type="protein sequence ID" value="GCF10262.1"/>
    <property type="molecule type" value="Genomic_DNA"/>
</dbReference>